<dbReference type="PANTHER" id="PTHR31658:SF0">
    <property type="entry name" value="CONSERVED OLIGOMERIC GOLGI COMPLEX SUBUNIT 1"/>
    <property type="match status" value="1"/>
</dbReference>
<evidence type="ECO:0000256" key="3">
    <source>
        <dbReference type="ARBA" id="ARBA00020978"/>
    </source>
</evidence>
<feature type="region of interest" description="Disordered" evidence="8">
    <location>
        <begin position="35"/>
        <end position="72"/>
    </location>
</feature>
<comment type="caution">
    <text evidence="9">The sequence shown here is derived from an EMBL/GenBank/DDBJ whole genome shotgun (WGS) entry which is preliminary data.</text>
</comment>
<proteinExistence type="inferred from homology"/>
<accession>A0ABR3RB33</accession>
<feature type="region of interest" description="Disordered" evidence="8">
    <location>
        <begin position="502"/>
        <end position="524"/>
    </location>
</feature>
<evidence type="ECO:0000313" key="10">
    <source>
        <dbReference type="Proteomes" id="UP001521785"/>
    </source>
</evidence>
<comment type="similarity">
    <text evidence="2">Belongs to the COG1 family.</text>
</comment>
<evidence type="ECO:0000256" key="6">
    <source>
        <dbReference type="ARBA" id="ARBA00023034"/>
    </source>
</evidence>
<keyword evidence="5" id="KW-0653">Protein transport</keyword>
<evidence type="ECO:0000256" key="8">
    <source>
        <dbReference type="SAM" id="MobiDB-lite"/>
    </source>
</evidence>
<dbReference type="PANTHER" id="PTHR31658">
    <property type="entry name" value="CONSERVED OLIGOMERIC GOLGI COMPLEX SUBUNIT 1"/>
    <property type="match status" value="1"/>
</dbReference>
<dbReference type="InterPro" id="IPR033370">
    <property type="entry name" value="COG1"/>
</dbReference>
<evidence type="ECO:0000256" key="2">
    <source>
        <dbReference type="ARBA" id="ARBA00006653"/>
    </source>
</evidence>
<feature type="compositionally biased region" description="Basic and acidic residues" evidence="8">
    <location>
        <begin position="35"/>
        <end position="47"/>
    </location>
</feature>
<feature type="compositionally biased region" description="Acidic residues" evidence="8">
    <location>
        <begin position="502"/>
        <end position="512"/>
    </location>
</feature>
<evidence type="ECO:0000256" key="1">
    <source>
        <dbReference type="ARBA" id="ARBA00004395"/>
    </source>
</evidence>
<sequence>MVAEAPDPRTFKGWEDAFQYPIPVVRKLEQQLRSNADENREKLRSLRELPQPPRHGRNDNRHGGPHGAGRGQTLKSWTQLQFENAGSYYEQCGQAGLIYSKTRLDSPVAELDKALLTETDQERYTFASQLAVLRSSPIVITRLMKNEGSYLLMAKVLVISRLLHKAMSQSANKPSIVDQLWERLLSARRKLIKRIENRMSSAEGEPADLVESMCAYALITSSTPTDVLHHFHKIRLEKSVKLLQHGDDELAKHGTSALKLCIQTCLDTQTIFPRRLADSLAKLKTQPLIQDPDVCALHELNLDIHDRWIGDEARNYTPWPRHDELQRADAERILHQWSRQAISVFLKGTKEALESENRLKEVATLRQELIETWILSGSRMAGVKSANVLDDLRDTMNSHLETIVRLRSQTLRNVVVELSTVLGSPSLMQSSSLSLWGEYPKSADVSNGAQAFKSTLVNIHQGRDNSVVGIVSAFDAWAESILEVKSIVKSMKEARWDDTFADDVDESDDDDLGDSKQTLLSDDDPRLLEEVTQEALAHTLQNLGKSFGQIIIQMTEDDDDDIDVLKICFLLRVIREIGERIPNLKLQEKASVLATPFTPALLKPLHKTLASFVAQPTADAYAKALAGGLKSRTKSHILWEGNPALPAQPSPSAVRYLQSLTKAMAACGNDLWAPLAVREIKASAVEHLTLPLKSNLDLLRQPAVAPIKEVKSDNVNGDSPDSGEQKEETETKEQVNGENEIDIAAAIELRDRKLKQALFDMLFIQRFIGSSHHSPDAIDDIVSTIASTTLDENSKARLRKSAADYAKKTYLLFALLA</sequence>
<keyword evidence="6" id="KW-0333">Golgi apparatus</keyword>
<feature type="region of interest" description="Disordered" evidence="8">
    <location>
        <begin position="709"/>
        <end position="737"/>
    </location>
</feature>
<evidence type="ECO:0000313" key="9">
    <source>
        <dbReference type="EMBL" id="KAL1601659.1"/>
    </source>
</evidence>
<evidence type="ECO:0000256" key="7">
    <source>
        <dbReference type="ARBA" id="ARBA00023136"/>
    </source>
</evidence>
<feature type="compositionally biased region" description="Basic and acidic residues" evidence="8">
    <location>
        <begin position="723"/>
        <end position="735"/>
    </location>
</feature>
<comment type="subcellular location">
    <subcellularLocation>
        <location evidence="1">Golgi apparatus membrane</location>
        <topology evidence="1">Peripheral membrane protein</topology>
    </subcellularLocation>
</comment>
<gene>
    <name evidence="9" type="ORF">SLS60_006574</name>
</gene>
<organism evidence="9 10">
    <name type="scientific">Paraconiothyrium brasiliense</name>
    <dbReference type="NCBI Taxonomy" id="300254"/>
    <lineage>
        <taxon>Eukaryota</taxon>
        <taxon>Fungi</taxon>
        <taxon>Dikarya</taxon>
        <taxon>Ascomycota</taxon>
        <taxon>Pezizomycotina</taxon>
        <taxon>Dothideomycetes</taxon>
        <taxon>Pleosporomycetidae</taxon>
        <taxon>Pleosporales</taxon>
        <taxon>Massarineae</taxon>
        <taxon>Didymosphaeriaceae</taxon>
        <taxon>Paraconiothyrium</taxon>
    </lineage>
</organism>
<reference evidence="9 10" key="1">
    <citation type="submission" date="2024-02" db="EMBL/GenBank/DDBJ databases">
        <title>De novo assembly and annotation of 12 fungi associated with fruit tree decline syndrome in Ontario, Canada.</title>
        <authorList>
            <person name="Sulman M."/>
            <person name="Ellouze W."/>
            <person name="Ilyukhin E."/>
        </authorList>
    </citation>
    <scope>NUCLEOTIDE SEQUENCE [LARGE SCALE GENOMIC DNA]</scope>
    <source>
        <strain evidence="9 10">M42-189</strain>
    </source>
</reference>
<keyword evidence="7" id="KW-0472">Membrane</keyword>
<protein>
    <recommendedName>
        <fullName evidence="3">Conserved oligomeric Golgi complex subunit 1</fullName>
    </recommendedName>
</protein>
<dbReference type="Proteomes" id="UP001521785">
    <property type="component" value="Unassembled WGS sequence"/>
</dbReference>
<evidence type="ECO:0000256" key="4">
    <source>
        <dbReference type="ARBA" id="ARBA00022448"/>
    </source>
</evidence>
<name>A0ABR3RB33_9PLEO</name>
<keyword evidence="4" id="KW-0813">Transport</keyword>
<keyword evidence="10" id="KW-1185">Reference proteome</keyword>
<evidence type="ECO:0000256" key="5">
    <source>
        <dbReference type="ARBA" id="ARBA00022927"/>
    </source>
</evidence>
<dbReference type="EMBL" id="JAKJXO020000008">
    <property type="protein sequence ID" value="KAL1601659.1"/>
    <property type="molecule type" value="Genomic_DNA"/>
</dbReference>